<dbReference type="EMBL" id="ADBV01023416">
    <property type="protein sequence ID" value="EJW70133.1"/>
    <property type="molecule type" value="Genomic_DNA"/>
</dbReference>
<protein>
    <submittedName>
        <fullName evidence="1">Uncharacterized protein</fullName>
    </submittedName>
</protein>
<evidence type="ECO:0000313" key="2">
    <source>
        <dbReference type="Proteomes" id="UP000004810"/>
    </source>
</evidence>
<feature type="non-terminal residue" evidence="1">
    <location>
        <position position="1"/>
    </location>
</feature>
<feature type="non-terminal residue" evidence="1">
    <location>
        <position position="66"/>
    </location>
</feature>
<reference evidence="2" key="1">
    <citation type="submission" date="2012-08" db="EMBL/GenBank/DDBJ databases">
        <title>The Genome Sequence of Wuchereria bancrofti.</title>
        <authorList>
            <person name="Nutman T.B."/>
            <person name="Fink D.L."/>
            <person name="Russ C."/>
            <person name="Young S."/>
            <person name="Zeng Q."/>
            <person name="Koehrsen M."/>
            <person name="Alvarado L."/>
            <person name="Berlin A."/>
            <person name="Chapman S.B."/>
            <person name="Chen Z."/>
            <person name="Freedman E."/>
            <person name="Gellesch M."/>
            <person name="Goldberg J."/>
            <person name="Griggs A."/>
            <person name="Gujja S."/>
            <person name="Heilman E.R."/>
            <person name="Heiman D."/>
            <person name="Hepburn T."/>
            <person name="Howarth C."/>
            <person name="Jen D."/>
            <person name="Larson L."/>
            <person name="Lewis B."/>
            <person name="Mehta T."/>
            <person name="Park D."/>
            <person name="Pearson M."/>
            <person name="Roberts A."/>
            <person name="Saif S."/>
            <person name="Shea T."/>
            <person name="Shenoy N."/>
            <person name="Sisk P."/>
            <person name="Stolte C."/>
            <person name="Sykes S."/>
            <person name="Walk T."/>
            <person name="White J."/>
            <person name="Yandava C."/>
            <person name="Haas B."/>
            <person name="Henn M.R."/>
            <person name="Nusbaum C."/>
            <person name="Birren B."/>
        </authorList>
    </citation>
    <scope>NUCLEOTIDE SEQUENCE [LARGE SCALE GENOMIC DNA]</scope>
    <source>
        <strain evidence="2">NA</strain>
    </source>
</reference>
<accession>J9DKJ8</accession>
<proteinExistence type="predicted"/>
<name>J9DKJ8_WUCBA</name>
<dbReference type="AlphaFoldDB" id="J9DKJ8"/>
<dbReference type="Proteomes" id="UP000004810">
    <property type="component" value="Unassembled WGS sequence"/>
</dbReference>
<gene>
    <name evidence="1" type="ORF">WUBG_18960</name>
</gene>
<sequence length="66" mass="7692">VVLALYRADRSSPEMERKLSLWELSVFEFAREHYKNCLIDMEVIGTEILNQEMIKDGQKLAPFFAA</sequence>
<evidence type="ECO:0000313" key="1">
    <source>
        <dbReference type="EMBL" id="EJW70133.1"/>
    </source>
</evidence>
<comment type="caution">
    <text evidence="1">The sequence shown here is derived from an EMBL/GenBank/DDBJ whole genome shotgun (WGS) entry which is preliminary data.</text>
</comment>
<organism evidence="1 2">
    <name type="scientific">Wuchereria bancrofti</name>
    <dbReference type="NCBI Taxonomy" id="6293"/>
    <lineage>
        <taxon>Eukaryota</taxon>
        <taxon>Metazoa</taxon>
        <taxon>Ecdysozoa</taxon>
        <taxon>Nematoda</taxon>
        <taxon>Chromadorea</taxon>
        <taxon>Rhabditida</taxon>
        <taxon>Spirurina</taxon>
        <taxon>Spiruromorpha</taxon>
        <taxon>Filarioidea</taxon>
        <taxon>Onchocercidae</taxon>
        <taxon>Wuchereria</taxon>
    </lineage>
</organism>